<feature type="chain" id="PRO_5039373869" evidence="2">
    <location>
        <begin position="23"/>
        <end position="246"/>
    </location>
</feature>
<dbReference type="Gene3D" id="2.40.50.90">
    <property type="match status" value="1"/>
</dbReference>
<accession>A0A938YBM5</accession>
<gene>
    <name evidence="4" type="ORF">JK386_17320</name>
</gene>
<dbReference type="PROSITE" id="PS50830">
    <property type="entry name" value="TNASE_3"/>
    <property type="match status" value="1"/>
</dbReference>
<dbReference type="SUPFAM" id="SSF50199">
    <property type="entry name" value="Staphylococcal nuclease"/>
    <property type="match status" value="1"/>
</dbReference>
<comment type="caution">
    <text evidence="4">The sequence shown here is derived from an EMBL/GenBank/DDBJ whole genome shotgun (WGS) entry which is preliminary data.</text>
</comment>
<protein>
    <submittedName>
        <fullName evidence="4">Thermonuclease family protein</fullName>
    </submittedName>
</protein>
<reference evidence="4" key="1">
    <citation type="submission" date="2021-01" db="EMBL/GenBank/DDBJ databases">
        <title>Novel species in genus Nocardioides.</title>
        <authorList>
            <person name="Zhang G."/>
        </authorList>
    </citation>
    <scope>NUCLEOTIDE SEQUENCE</scope>
    <source>
        <strain evidence="4">Zg-536</strain>
    </source>
</reference>
<sequence length="246" mass="26356">MLRRTSLLLLALALSLTGAALVAPTAQAGAPSVARAGINCTDFSTQAAAQAYFLAHGGPSYDPEGLDREGDGIACESNPCPCSTSTTPGGSKPKSDKPKATPKPKPKAKKTYRDRVRVTRVVDGDTIEVRLSGGAVRKVRLLGIDTPEVHGTVECGGRSASSATKRLLPRGTTVTLTSDPTQQLKDRYGRLLRYVQKGGTDVGRLLVKRGWAEVYVYGGKPFQRARDYRGVQRWSKVRSKGIWGVC</sequence>
<feature type="compositionally biased region" description="Basic residues" evidence="1">
    <location>
        <begin position="100"/>
        <end position="110"/>
    </location>
</feature>
<evidence type="ECO:0000313" key="5">
    <source>
        <dbReference type="Proteomes" id="UP000663791"/>
    </source>
</evidence>
<name>A0A938YBM5_9ACTN</name>
<feature type="region of interest" description="Disordered" evidence="1">
    <location>
        <begin position="79"/>
        <end position="112"/>
    </location>
</feature>
<dbReference type="EMBL" id="JAERTX010000021">
    <property type="protein sequence ID" value="MBM9461663.1"/>
    <property type="molecule type" value="Genomic_DNA"/>
</dbReference>
<dbReference type="Pfam" id="PF05901">
    <property type="entry name" value="Excalibur"/>
    <property type="match status" value="1"/>
</dbReference>
<dbReference type="RefSeq" id="WP_205292981.1">
    <property type="nucleotide sequence ID" value="NZ_CP074406.1"/>
</dbReference>
<dbReference type="PROSITE" id="PS01123">
    <property type="entry name" value="TNASE_1"/>
    <property type="match status" value="1"/>
</dbReference>
<dbReference type="GO" id="GO:0004518">
    <property type="term" value="F:nuclease activity"/>
    <property type="evidence" value="ECO:0007669"/>
    <property type="project" value="InterPro"/>
</dbReference>
<evidence type="ECO:0000256" key="1">
    <source>
        <dbReference type="SAM" id="MobiDB-lite"/>
    </source>
</evidence>
<dbReference type="InterPro" id="IPR008613">
    <property type="entry name" value="Excalibur_Ca-bd_domain"/>
</dbReference>
<organism evidence="4 5">
    <name type="scientific">Nocardioides faecalis</name>
    <dbReference type="NCBI Taxonomy" id="2803858"/>
    <lineage>
        <taxon>Bacteria</taxon>
        <taxon>Bacillati</taxon>
        <taxon>Actinomycetota</taxon>
        <taxon>Actinomycetes</taxon>
        <taxon>Propionibacteriales</taxon>
        <taxon>Nocardioidaceae</taxon>
        <taxon>Nocardioides</taxon>
    </lineage>
</organism>
<dbReference type="InterPro" id="IPR002071">
    <property type="entry name" value="Thermonucl_AS"/>
</dbReference>
<dbReference type="GO" id="GO:0003676">
    <property type="term" value="F:nucleic acid binding"/>
    <property type="evidence" value="ECO:0007669"/>
    <property type="project" value="InterPro"/>
</dbReference>
<dbReference type="AlphaFoldDB" id="A0A938YBM5"/>
<dbReference type="Proteomes" id="UP000663791">
    <property type="component" value="Unassembled WGS sequence"/>
</dbReference>
<evidence type="ECO:0000256" key="2">
    <source>
        <dbReference type="SAM" id="SignalP"/>
    </source>
</evidence>
<evidence type="ECO:0000259" key="3">
    <source>
        <dbReference type="PROSITE" id="PS50830"/>
    </source>
</evidence>
<dbReference type="SMART" id="SM00894">
    <property type="entry name" value="Excalibur"/>
    <property type="match status" value="1"/>
</dbReference>
<evidence type="ECO:0000313" key="4">
    <source>
        <dbReference type="EMBL" id="MBM9461663.1"/>
    </source>
</evidence>
<feature type="domain" description="TNase-like" evidence="3">
    <location>
        <begin position="112"/>
        <end position="245"/>
    </location>
</feature>
<feature type="signal peptide" evidence="2">
    <location>
        <begin position="1"/>
        <end position="22"/>
    </location>
</feature>
<dbReference type="InterPro" id="IPR016071">
    <property type="entry name" value="Staphylococal_nuclease_OB-fold"/>
</dbReference>
<proteinExistence type="predicted"/>
<dbReference type="SMART" id="SM00318">
    <property type="entry name" value="SNc"/>
    <property type="match status" value="1"/>
</dbReference>
<dbReference type="Pfam" id="PF00565">
    <property type="entry name" value="SNase"/>
    <property type="match status" value="1"/>
</dbReference>
<keyword evidence="2" id="KW-0732">Signal</keyword>
<dbReference type="InterPro" id="IPR035437">
    <property type="entry name" value="SNase_OB-fold_sf"/>
</dbReference>
<keyword evidence="5" id="KW-1185">Reference proteome</keyword>